<dbReference type="VEuPathDB" id="PlasmoDB:PGAL8A_00094000"/>
<comment type="similarity">
    <text evidence="1">Belongs to the RRF family.</text>
</comment>
<dbReference type="InterPro" id="IPR002661">
    <property type="entry name" value="Ribosome_recyc_fac"/>
</dbReference>
<dbReference type="EMBL" id="CVMV01000014">
    <property type="protein sequence ID" value="CRG93236.1"/>
    <property type="molecule type" value="Genomic_DNA"/>
</dbReference>
<dbReference type="Gene3D" id="1.10.132.20">
    <property type="entry name" value="Ribosome-recycling factor"/>
    <property type="match status" value="1"/>
</dbReference>
<dbReference type="GO" id="GO:0043023">
    <property type="term" value="F:ribosomal large subunit binding"/>
    <property type="evidence" value="ECO:0007669"/>
    <property type="project" value="TreeGrafter"/>
</dbReference>
<dbReference type="GO" id="GO:0006412">
    <property type="term" value="P:translation"/>
    <property type="evidence" value="ECO:0007669"/>
    <property type="project" value="UniProtKB-KW"/>
</dbReference>
<dbReference type="PANTHER" id="PTHR20982:SF3">
    <property type="entry name" value="MITOCHONDRIAL RIBOSOME RECYCLING FACTOR PSEUDO 1"/>
    <property type="match status" value="1"/>
</dbReference>
<dbReference type="PANTHER" id="PTHR20982">
    <property type="entry name" value="RIBOSOME RECYCLING FACTOR"/>
    <property type="match status" value="1"/>
</dbReference>
<sequence length="260" mass="31129">MKIPRSYRPFYQSLYFTKWKFKFCSVYNFFIQQMDFGSKKQKEKIGKETKKIRKILKISNMNNDEIESINLNEKQKITIEKNKIDYKVYDFKLQEIIKNFENKIKKIFDNSLSIETFNNISVIKDKKNFKLSDLAQVVIKSSSLIYFYPYMINDIQKIIHNLKIKDNSWNPIASNDNQSILLQIPPLTNEAKLKKKKEAKDLLEKIKGDIRNIRHKIRDDIIKNIEGEEWKVVEKNKLDNYIKTKIKNIENIYENSIKNI</sequence>
<accession>A0A1J1GLL8</accession>
<evidence type="ECO:0000259" key="4">
    <source>
        <dbReference type="Pfam" id="PF01765"/>
    </source>
</evidence>
<keyword evidence="3" id="KW-0175">Coiled coil</keyword>
<dbReference type="GeneID" id="39729464"/>
<dbReference type="Proteomes" id="UP000220797">
    <property type="component" value="Unassembled WGS sequence"/>
</dbReference>
<gene>
    <name evidence="5" type="primary">RRF2</name>
    <name evidence="5" type="ORF">PGAL8A_00094000</name>
</gene>
<evidence type="ECO:0000256" key="2">
    <source>
        <dbReference type="ARBA" id="ARBA00022917"/>
    </source>
</evidence>
<organism evidence="5 6">
    <name type="scientific">Plasmodium gallinaceum</name>
    <dbReference type="NCBI Taxonomy" id="5849"/>
    <lineage>
        <taxon>Eukaryota</taxon>
        <taxon>Sar</taxon>
        <taxon>Alveolata</taxon>
        <taxon>Apicomplexa</taxon>
        <taxon>Aconoidasida</taxon>
        <taxon>Haemosporida</taxon>
        <taxon>Plasmodiidae</taxon>
        <taxon>Plasmodium</taxon>
        <taxon>Plasmodium (Haemamoeba)</taxon>
    </lineage>
</organism>
<dbReference type="Pfam" id="PF01765">
    <property type="entry name" value="RRF"/>
    <property type="match status" value="1"/>
</dbReference>
<keyword evidence="6" id="KW-1185">Reference proteome</keyword>
<proteinExistence type="inferred from homology"/>
<dbReference type="Gene3D" id="3.30.1360.40">
    <property type="match status" value="1"/>
</dbReference>
<feature type="coiled-coil region" evidence="3">
    <location>
        <begin position="189"/>
        <end position="216"/>
    </location>
</feature>
<feature type="domain" description="Ribosome recycling factor" evidence="4">
    <location>
        <begin position="100"/>
        <end position="260"/>
    </location>
</feature>
<dbReference type="RefSeq" id="XP_028526058.1">
    <property type="nucleotide sequence ID" value="XM_028671999.1"/>
</dbReference>
<dbReference type="OrthoDB" id="386993at2759"/>
<keyword evidence="2" id="KW-0648">Protein biosynthesis</keyword>
<name>A0A1J1GLL8_PLAGA</name>
<dbReference type="InterPro" id="IPR036191">
    <property type="entry name" value="RRF_sf"/>
</dbReference>
<evidence type="ECO:0000313" key="6">
    <source>
        <dbReference type="Proteomes" id="UP000220797"/>
    </source>
</evidence>
<protein>
    <submittedName>
        <fullName evidence="5">Ribosome-recycling factor, putative</fullName>
    </submittedName>
</protein>
<dbReference type="SUPFAM" id="SSF55194">
    <property type="entry name" value="Ribosome recycling factor, RRF"/>
    <property type="match status" value="1"/>
</dbReference>
<dbReference type="AlphaFoldDB" id="A0A1J1GLL8"/>
<evidence type="ECO:0000256" key="1">
    <source>
        <dbReference type="ARBA" id="ARBA00005912"/>
    </source>
</evidence>
<reference evidence="5" key="1">
    <citation type="submission" date="2015-04" db="EMBL/GenBank/DDBJ databases">
        <authorList>
            <consortium name="Pathogen Informatics"/>
        </authorList>
    </citation>
    <scope>NUCLEOTIDE SEQUENCE [LARGE SCALE GENOMIC DNA]</scope>
    <source>
        <strain evidence="5">8A</strain>
    </source>
</reference>
<comment type="caution">
    <text evidence="5">The sequence shown here is derived from an EMBL/GenBank/DDBJ whole genome shotgun (WGS) entry which is preliminary data.</text>
</comment>
<evidence type="ECO:0000313" key="5">
    <source>
        <dbReference type="EMBL" id="CRG93236.1"/>
    </source>
</evidence>
<dbReference type="InterPro" id="IPR023584">
    <property type="entry name" value="Ribosome_recyc_fac_dom"/>
</dbReference>
<dbReference type="GO" id="GO:0005739">
    <property type="term" value="C:mitochondrion"/>
    <property type="evidence" value="ECO:0007669"/>
    <property type="project" value="TreeGrafter"/>
</dbReference>
<evidence type="ECO:0000256" key="3">
    <source>
        <dbReference type="SAM" id="Coils"/>
    </source>
</evidence>